<feature type="domain" description="Pseudouridine synthase RsuA/RluA-like" evidence="1">
    <location>
        <begin position="49"/>
        <end position="134"/>
    </location>
</feature>
<dbReference type="EMBL" id="UYYB01112916">
    <property type="protein sequence ID" value="VDM81438.1"/>
    <property type="molecule type" value="Genomic_DNA"/>
</dbReference>
<dbReference type="GO" id="GO:0003723">
    <property type="term" value="F:RNA binding"/>
    <property type="evidence" value="ECO:0007669"/>
    <property type="project" value="InterPro"/>
</dbReference>
<keyword evidence="3" id="KW-1185">Reference proteome</keyword>
<dbReference type="InterPro" id="IPR006145">
    <property type="entry name" value="PsdUridine_synth_RsuA/RluA"/>
</dbReference>
<evidence type="ECO:0000259" key="1">
    <source>
        <dbReference type="Pfam" id="PF00849"/>
    </source>
</evidence>
<dbReference type="AlphaFoldDB" id="A0A3P7LQC7"/>
<gene>
    <name evidence="2" type="ORF">SVUK_LOCUS16436</name>
</gene>
<dbReference type="GO" id="GO:0009982">
    <property type="term" value="F:pseudouridine synthase activity"/>
    <property type="evidence" value="ECO:0007669"/>
    <property type="project" value="InterPro"/>
</dbReference>
<protein>
    <recommendedName>
        <fullName evidence="1">Pseudouridine synthase RsuA/RluA-like domain-containing protein</fullName>
    </recommendedName>
</protein>
<dbReference type="PANTHER" id="PTHR21600:SF40">
    <property type="entry name" value="PSEUDOURIDYLATE SYNTHASE RPUSD2"/>
    <property type="match status" value="1"/>
</dbReference>
<dbReference type="PANTHER" id="PTHR21600">
    <property type="entry name" value="MITOCHONDRIAL RNA PSEUDOURIDINE SYNTHASE"/>
    <property type="match status" value="1"/>
</dbReference>
<reference evidence="2 3" key="1">
    <citation type="submission" date="2018-11" db="EMBL/GenBank/DDBJ databases">
        <authorList>
            <consortium name="Pathogen Informatics"/>
        </authorList>
    </citation>
    <scope>NUCLEOTIDE SEQUENCE [LARGE SCALE GENOMIC DNA]</scope>
</reference>
<dbReference type="GO" id="GO:0000455">
    <property type="term" value="P:enzyme-directed rRNA pseudouridine synthesis"/>
    <property type="evidence" value="ECO:0007669"/>
    <property type="project" value="TreeGrafter"/>
</dbReference>
<proteinExistence type="predicted"/>
<dbReference type="InterPro" id="IPR050188">
    <property type="entry name" value="RluA_PseudoU_synthase"/>
</dbReference>
<dbReference type="OrthoDB" id="424794at2759"/>
<dbReference type="Pfam" id="PF00849">
    <property type="entry name" value="PseudoU_synth_2"/>
    <property type="match status" value="1"/>
</dbReference>
<evidence type="ECO:0000313" key="2">
    <source>
        <dbReference type="EMBL" id="VDM81438.1"/>
    </source>
</evidence>
<sequence>MTYFSTALQFYIDSTELPQAFYYLPKTTKQILRYGNYLQSKILLSSLLQFKKTLKDGNWSKEYVCMVDGVFPDEETECNESIGTLVVSMGIQCVRPDGKPARSRFRKLWSDGKHSVLSVNLYTGRTHQIRVHAQFLGYPIVGDRIYNSSVWGPQKGKGAEYGKSYEELCDDVREAHRGSNWHEIVDPEYETRLEKMAGTENHTTMTAQIVQPTILFVPRDHFQLYLHCLKYSTEQWSYNTSMPTWAVNPNVR</sequence>
<dbReference type="Gene3D" id="3.30.2350.10">
    <property type="entry name" value="Pseudouridine synthase"/>
    <property type="match status" value="1"/>
</dbReference>
<name>A0A3P7LQC7_STRVU</name>
<evidence type="ECO:0000313" key="3">
    <source>
        <dbReference type="Proteomes" id="UP000270094"/>
    </source>
</evidence>
<accession>A0A3P7LQC7</accession>
<dbReference type="SUPFAM" id="SSF55120">
    <property type="entry name" value="Pseudouridine synthase"/>
    <property type="match status" value="1"/>
</dbReference>
<organism evidence="2 3">
    <name type="scientific">Strongylus vulgaris</name>
    <name type="common">Blood worm</name>
    <dbReference type="NCBI Taxonomy" id="40348"/>
    <lineage>
        <taxon>Eukaryota</taxon>
        <taxon>Metazoa</taxon>
        <taxon>Ecdysozoa</taxon>
        <taxon>Nematoda</taxon>
        <taxon>Chromadorea</taxon>
        <taxon>Rhabditida</taxon>
        <taxon>Rhabditina</taxon>
        <taxon>Rhabditomorpha</taxon>
        <taxon>Strongyloidea</taxon>
        <taxon>Strongylidae</taxon>
        <taxon>Strongylus</taxon>
    </lineage>
</organism>
<dbReference type="InterPro" id="IPR020103">
    <property type="entry name" value="PsdUridine_synth_cat_dom_sf"/>
</dbReference>
<dbReference type="Proteomes" id="UP000270094">
    <property type="component" value="Unassembled WGS sequence"/>
</dbReference>